<evidence type="ECO:0000256" key="1">
    <source>
        <dbReference type="SAM" id="MobiDB-lite"/>
    </source>
</evidence>
<reference evidence="2 3" key="1">
    <citation type="submission" date="2024-08" db="EMBL/GenBank/DDBJ databases">
        <authorList>
            <person name="Lu H."/>
        </authorList>
    </citation>
    <scope>NUCLEOTIDE SEQUENCE [LARGE SCALE GENOMIC DNA]</scope>
    <source>
        <strain evidence="2 3">LKC17W</strain>
    </source>
</reference>
<evidence type="ECO:0000313" key="2">
    <source>
        <dbReference type="EMBL" id="MFG6439091.1"/>
    </source>
</evidence>
<keyword evidence="3" id="KW-1185">Reference proteome</keyword>
<comment type="caution">
    <text evidence="2">The sequence shown here is derived from an EMBL/GenBank/DDBJ whole genome shotgun (WGS) entry which is preliminary data.</text>
</comment>
<dbReference type="InterPro" id="IPR053161">
    <property type="entry name" value="Ulvan_degrading_GH"/>
</dbReference>
<proteinExistence type="predicted"/>
<sequence length="927" mass="101088">MHDLFRDPPTHHRPLLRWWWPGGAVDATTLCEQLRGFAAAGWGGVEIQPCRIGLPHDGPAAPADLHDVFTPRWFDTVATVMAEAARLGLRVDTTFGSAWPFGGGEAITPELATQELSLAWTSVQGPCRWQGQPRRPERPQRSASWLASHGGLPEEQALPADWLTRMAAAETVAVVALRGSTPSLGPYPGFVPMTLPDRWGQVFAPGWVDASQTVDLTDRLQPDGQLSWDVPEGDWQIVVVQRFVSDQLILEGAGHGPQLVLDHLQRAAFDAHAARVGDAALPHWAAHAGSTWRSVFIDSLEVPTDLLWTADFAAEFQRRRGYDPRPHLPLMLQPGWRNCFQARRGAALFDAADAGERLRHDYRLTVSELMIERLYAPLADWARAQGLQSRVQAHGAPVDWLQAYGTADIPETEDLAGGAAPHFLRVARSAAHIYGRDTVSGEAFCWLLEGLAITPRQVRERADAFYVAGIQQLVGHGASASVAGWPDGQHPWYPFEAMEIGTPLDEHNPWWAFARPLTDYLARNQNLLQRGRAVVPVAVLAPLDLFAFMGAADRLTPPAWHDALQDAGYDWDWINEHGLRACHVEAGALVTPGGHRYRAVVLTDLHALRAEVAECLAACLAAGVPVLACGSLPRREAGWLDAAARDARVRQALQPVRTVAPSALGQALREAGVPATLELAAGHGCSFHVREDGEQRWVLLRNPGATPQAPVWALAPGLAAETWDAWTGEVHGMKTHDATDMQLPPTTSRWLRIAPSAQCRPARPRRAAARSTTRELRGPWQVSGDGVGLAGRRIRFDATWDSLNDLRNLADLADFAGQLRYTLTLDVTSAELAAGTLCLDLGTAHDALSLQVNGDTPWMRSEGPFVFDVTRRLQAGSNTLVITVANVPENAHRDPQRPGGLPLPGRRLTRLPTGLLGPVRLLAESLS</sequence>
<dbReference type="SUPFAM" id="SSF49785">
    <property type="entry name" value="Galactose-binding domain-like"/>
    <property type="match status" value="1"/>
</dbReference>
<dbReference type="Gene3D" id="2.60.120.260">
    <property type="entry name" value="Galactose-binding domain-like"/>
    <property type="match status" value="1"/>
</dbReference>
<dbReference type="PANTHER" id="PTHR36848">
    <property type="entry name" value="DNA-BINDING PROTEIN (PUTATIVE SECRETED PROTEIN)-RELATED"/>
    <property type="match status" value="1"/>
</dbReference>
<dbReference type="Pfam" id="PF17132">
    <property type="entry name" value="Glyco_hydro_106"/>
    <property type="match status" value="1"/>
</dbReference>
<evidence type="ECO:0000313" key="3">
    <source>
        <dbReference type="Proteomes" id="UP001606301"/>
    </source>
</evidence>
<dbReference type="Proteomes" id="UP001606301">
    <property type="component" value="Unassembled WGS sequence"/>
</dbReference>
<dbReference type="RefSeq" id="WP_394394362.1">
    <property type="nucleotide sequence ID" value="NZ_JBIGHW010000001.1"/>
</dbReference>
<dbReference type="EMBL" id="JBIGHW010000001">
    <property type="protein sequence ID" value="MFG6439091.1"/>
    <property type="molecule type" value="Genomic_DNA"/>
</dbReference>
<feature type="region of interest" description="Disordered" evidence="1">
    <location>
        <begin position="127"/>
        <end position="150"/>
    </location>
</feature>
<keyword evidence="2" id="KW-0378">Hydrolase</keyword>
<protein>
    <submittedName>
        <fullName evidence="2">Glycosyl hydrolase</fullName>
    </submittedName>
</protein>
<dbReference type="PANTHER" id="PTHR36848:SF2">
    <property type="entry name" value="SECRETED PROTEIN"/>
    <property type="match status" value="1"/>
</dbReference>
<accession>A0ABW7FD08</accession>
<name>A0ABW7FD08_9BURK</name>
<dbReference type="InterPro" id="IPR008979">
    <property type="entry name" value="Galactose-bd-like_sf"/>
</dbReference>
<organism evidence="2 3">
    <name type="scientific">Pelomonas margarita</name>
    <dbReference type="NCBI Taxonomy" id="3299031"/>
    <lineage>
        <taxon>Bacteria</taxon>
        <taxon>Pseudomonadati</taxon>
        <taxon>Pseudomonadota</taxon>
        <taxon>Betaproteobacteria</taxon>
        <taxon>Burkholderiales</taxon>
        <taxon>Sphaerotilaceae</taxon>
        <taxon>Roseateles</taxon>
    </lineage>
</organism>
<dbReference type="GO" id="GO:0016787">
    <property type="term" value="F:hydrolase activity"/>
    <property type="evidence" value="ECO:0007669"/>
    <property type="project" value="UniProtKB-KW"/>
</dbReference>
<gene>
    <name evidence="2" type="ORF">ACG0Z3_00185</name>
</gene>